<dbReference type="AlphaFoldDB" id="A0A0M5ILP6"/>
<reference evidence="3 4" key="1">
    <citation type="submission" date="2015-07" db="EMBL/GenBank/DDBJ databases">
        <title>Isolation and Genomic Characterization of a Novel Halophilic Metal-Reducing Deltaproteobacterium from the Deep Subsurface.</title>
        <authorList>
            <person name="Badalamenti J.P."/>
            <person name="Summers Z.M."/>
            <person name="Gralnick J.A."/>
            <person name="Bond D.R."/>
        </authorList>
    </citation>
    <scope>NUCLEOTIDE SEQUENCE [LARGE SCALE GENOMIC DNA]</scope>
    <source>
        <strain evidence="3 4">WTL</strain>
    </source>
</reference>
<evidence type="ECO:0000313" key="3">
    <source>
        <dbReference type="EMBL" id="ALC18048.1"/>
    </source>
</evidence>
<evidence type="ECO:0000256" key="1">
    <source>
        <dbReference type="ARBA" id="ARBA00022729"/>
    </source>
</evidence>
<proteinExistence type="predicted"/>
<dbReference type="Proteomes" id="UP000057158">
    <property type="component" value="Chromosome"/>
</dbReference>
<sequence length="263" mass="28065">MKRFGLQLSAFIMVMIFTVCGAMAGNVDLWGSTTCQKRFLEPGAKPLKDATGVDIKVFGVGTGKGMLALLDGKTNVAMTSNDLEGTIKSAQGVLKKEGKPEARIPANLQFHEITTDIIVPIVNKDNPVESLTWTQLADLNTGKITNWKDVGGPDLPVQVVTSHAGSSTKAVFQELVMKKAAYSAGAIEVNSTRLEINEVSKAPGGVGAVSAGFFNMNPGRTKTVKTETVSRPLALITIGNPAPDVQKIIDFFRSAEGRKYILD</sequence>
<organism evidence="3 4">
    <name type="scientific">Desulfuromonas soudanensis</name>
    <dbReference type="NCBI Taxonomy" id="1603606"/>
    <lineage>
        <taxon>Bacteria</taxon>
        <taxon>Pseudomonadati</taxon>
        <taxon>Thermodesulfobacteriota</taxon>
        <taxon>Desulfuromonadia</taxon>
        <taxon>Desulfuromonadales</taxon>
        <taxon>Desulfuromonadaceae</taxon>
        <taxon>Desulfuromonas</taxon>
    </lineage>
</organism>
<evidence type="ECO:0000259" key="2">
    <source>
        <dbReference type="Pfam" id="PF12849"/>
    </source>
</evidence>
<dbReference type="Gene3D" id="3.40.190.10">
    <property type="entry name" value="Periplasmic binding protein-like II"/>
    <property type="match status" value="2"/>
</dbReference>
<dbReference type="KEGG" id="des:DSOUD_3328"/>
<dbReference type="SUPFAM" id="SSF53850">
    <property type="entry name" value="Periplasmic binding protein-like II"/>
    <property type="match status" value="1"/>
</dbReference>
<accession>A0A0M5ILP6</accession>
<gene>
    <name evidence="3" type="ORF">DSOUD_3328</name>
</gene>
<dbReference type="PANTHER" id="PTHR30570:SF1">
    <property type="entry name" value="PHOSPHATE-BINDING PROTEIN PSTS"/>
    <property type="match status" value="1"/>
</dbReference>
<keyword evidence="4" id="KW-1185">Reference proteome</keyword>
<dbReference type="RefSeq" id="WP_053552006.1">
    <property type="nucleotide sequence ID" value="NZ_CP010802.1"/>
</dbReference>
<dbReference type="InterPro" id="IPR024370">
    <property type="entry name" value="PBP_domain"/>
</dbReference>
<protein>
    <submittedName>
        <fullName evidence="3">Phosphate ABC transporter substrate-binding protein, PhoT family</fullName>
    </submittedName>
</protein>
<feature type="domain" description="PBP" evidence="2">
    <location>
        <begin position="33"/>
        <end position="223"/>
    </location>
</feature>
<dbReference type="PANTHER" id="PTHR30570">
    <property type="entry name" value="PERIPLASMIC PHOSPHATE BINDING COMPONENT OF PHOSPHATE ABC TRANSPORTER"/>
    <property type="match status" value="1"/>
</dbReference>
<keyword evidence="1" id="KW-0732">Signal</keyword>
<dbReference type="OrthoDB" id="9783488at2"/>
<dbReference type="InterPro" id="IPR050811">
    <property type="entry name" value="Phosphate_ABC_transporter"/>
</dbReference>
<dbReference type="STRING" id="1603606.DSOUD_3328"/>
<evidence type="ECO:0000313" key="4">
    <source>
        <dbReference type="Proteomes" id="UP000057158"/>
    </source>
</evidence>
<dbReference type="Pfam" id="PF12849">
    <property type="entry name" value="PBP_like_2"/>
    <property type="match status" value="1"/>
</dbReference>
<dbReference type="EMBL" id="CP010802">
    <property type="protein sequence ID" value="ALC18048.1"/>
    <property type="molecule type" value="Genomic_DNA"/>
</dbReference>
<dbReference type="PATRIC" id="fig|1603606.3.peg.3578"/>
<name>A0A0M5ILP6_9BACT</name>